<proteinExistence type="inferred from homology"/>
<evidence type="ECO:0000313" key="5">
    <source>
        <dbReference type="EMBL" id="PWI33975.1"/>
    </source>
</evidence>
<dbReference type="GO" id="GO:0016485">
    <property type="term" value="P:protein processing"/>
    <property type="evidence" value="ECO:0007669"/>
    <property type="project" value="TreeGrafter"/>
</dbReference>
<sequence>MSQIMINIICFGNPLCADDGAGHAVFQQLQSELEVMPELNPHIQLFYGGNSGQRALPFFMNCSNVIVVDALLDRTAHSPGRIYRLGEGDLNLIDEEEESSGFSSHILALPQSWRLLKELKNTLPELTVFAIEISDTTLYKEGLSQAVASATWKVTKKIMQQCQELMLSEERLC</sequence>
<dbReference type="Pfam" id="PF01750">
    <property type="entry name" value="HycI"/>
    <property type="match status" value="1"/>
</dbReference>
<evidence type="ECO:0000256" key="4">
    <source>
        <dbReference type="ARBA" id="ARBA00022801"/>
    </source>
</evidence>
<keyword evidence="6" id="KW-1185">Reference proteome</keyword>
<dbReference type="SUPFAM" id="SSF53163">
    <property type="entry name" value="HybD-like"/>
    <property type="match status" value="1"/>
</dbReference>
<dbReference type="Proteomes" id="UP000245362">
    <property type="component" value="Unassembled WGS sequence"/>
</dbReference>
<dbReference type="InterPro" id="IPR000671">
    <property type="entry name" value="Peptidase_A31"/>
</dbReference>
<dbReference type="EMBL" id="QFWT01000003">
    <property type="protein sequence ID" value="PWI33975.1"/>
    <property type="molecule type" value="Genomic_DNA"/>
</dbReference>
<dbReference type="AlphaFoldDB" id="A0A2U3BB70"/>
<dbReference type="GO" id="GO:0008047">
    <property type="term" value="F:enzyme activator activity"/>
    <property type="evidence" value="ECO:0007669"/>
    <property type="project" value="InterPro"/>
</dbReference>
<dbReference type="GO" id="GO:0004190">
    <property type="term" value="F:aspartic-type endopeptidase activity"/>
    <property type="evidence" value="ECO:0007669"/>
    <property type="project" value="UniProtKB-KW"/>
</dbReference>
<comment type="caution">
    <text evidence="5">The sequence shown here is derived from an EMBL/GenBank/DDBJ whole genome shotgun (WGS) entry which is preliminary data.</text>
</comment>
<evidence type="ECO:0000256" key="2">
    <source>
        <dbReference type="ARBA" id="ARBA00022670"/>
    </source>
</evidence>
<protein>
    <recommendedName>
        <fullName evidence="7">Hydrogenase maturation protease</fullName>
    </recommendedName>
</protein>
<evidence type="ECO:0008006" key="7">
    <source>
        <dbReference type="Google" id="ProtNLM"/>
    </source>
</evidence>
<organism evidence="5 6">
    <name type="scientific">Vibrio albus</name>
    <dbReference type="NCBI Taxonomy" id="2200953"/>
    <lineage>
        <taxon>Bacteria</taxon>
        <taxon>Pseudomonadati</taxon>
        <taxon>Pseudomonadota</taxon>
        <taxon>Gammaproteobacteria</taxon>
        <taxon>Vibrionales</taxon>
        <taxon>Vibrionaceae</taxon>
        <taxon>Vibrio</taxon>
    </lineage>
</organism>
<reference evidence="5 6" key="1">
    <citation type="submission" date="2018-05" db="EMBL/GenBank/DDBJ databases">
        <title>Vibrio limimaris sp. nov., isolated from marine sediment.</title>
        <authorList>
            <person name="Li C.-M."/>
        </authorList>
    </citation>
    <scope>NUCLEOTIDE SEQUENCE [LARGE SCALE GENOMIC DNA]</scope>
    <source>
        <strain evidence="5 6">E4404</strain>
    </source>
</reference>
<dbReference type="RefSeq" id="WP_109319227.1">
    <property type="nucleotide sequence ID" value="NZ_QFWT01000003.1"/>
</dbReference>
<keyword evidence="3" id="KW-0064">Aspartyl protease</keyword>
<comment type="similarity">
    <text evidence="1">Belongs to the peptidase A31 family.</text>
</comment>
<dbReference type="InterPro" id="IPR023430">
    <property type="entry name" value="Pept_HybD-like_dom_sf"/>
</dbReference>
<gene>
    <name evidence="5" type="ORF">DI392_07185</name>
</gene>
<dbReference type="NCBIfam" id="TIGR00072">
    <property type="entry name" value="hydrog_prot"/>
    <property type="match status" value="1"/>
</dbReference>
<name>A0A2U3BB70_9VIBR</name>
<accession>A0A2U3BB70</accession>
<dbReference type="PANTHER" id="PTHR30302">
    <property type="entry name" value="HYDROGENASE 1 MATURATION PROTEASE"/>
    <property type="match status" value="1"/>
</dbReference>
<keyword evidence="2" id="KW-0645">Protease</keyword>
<dbReference type="Gene3D" id="3.40.50.1450">
    <property type="entry name" value="HybD-like"/>
    <property type="match status" value="1"/>
</dbReference>
<dbReference type="CDD" id="cd00518">
    <property type="entry name" value="H2MP"/>
    <property type="match status" value="1"/>
</dbReference>
<dbReference type="PANTHER" id="PTHR30302:SF1">
    <property type="entry name" value="HYDROGENASE 2 MATURATION PROTEASE"/>
    <property type="match status" value="1"/>
</dbReference>
<evidence type="ECO:0000313" key="6">
    <source>
        <dbReference type="Proteomes" id="UP000245362"/>
    </source>
</evidence>
<keyword evidence="4" id="KW-0378">Hydrolase</keyword>
<dbReference type="OrthoDB" id="9792731at2"/>
<evidence type="ECO:0000256" key="1">
    <source>
        <dbReference type="ARBA" id="ARBA00006814"/>
    </source>
</evidence>
<evidence type="ECO:0000256" key="3">
    <source>
        <dbReference type="ARBA" id="ARBA00022750"/>
    </source>
</evidence>